<organism evidence="2">
    <name type="scientific">Lygus hesperus</name>
    <name type="common">Western plant bug</name>
    <dbReference type="NCBI Taxonomy" id="30085"/>
    <lineage>
        <taxon>Eukaryota</taxon>
        <taxon>Metazoa</taxon>
        <taxon>Ecdysozoa</taxon>
        <taxon>Arthropoda</taxon>
        <taxon>Hexapoda</taxon>
        <taxon>Insecta</taxon>
        <taxon>Pterygota</taxon>
        <taxon>Neoptera</taxon>
        <taxon>Paraneoptera</taxon>
        <taxon>Hemiptera</taxon>
        <taxon>Heteroptera</taxon>
        <taxon>Panheteroptera</taxon>
        <taxon>Cimicomorpha</taxon>
        <taxon>Miridae</taxon>
        <taxon>Mirini</taxon>
        <taxon>Lygus</taxon>
    </lineage>
</organism>
<dbReference type="Gene3D" id="3.40.50.1110">
    <property type="entry name" value="SGNH hydrolase"/>
    <property type="match status" value="1"/>
</dbReference>
<reference evidence="2" key="2">
    <citation type="submission" date="2014-07" db="EMBL/GenBank/DDBJ databases">
        <authorList>
            <person name="Hull J."/>
        </authorList>
    </citation>
    <scope>NUCLEOTIDE SEQUENCE</scope>
</reference>
<protein>
    <submittedName>
        <fullName evidence="2">Uncharacterized protein</fullName>
    </submittedName>
</protein>
<accession>A0A0A9XP92</accession>
<dbReference type="InterPro" id="IPR036514">
    <property type="entry name" value="SGNH_hydro_sf"/>
</dbReference>
<evidence type="ECO:0000256" key="1">
    <source>
        <dbReference type="SAM" id="MobiDB-lite"/>
    </source>
</evidence>
<evidence type="ECO:0000313" key="2">
    <source>
        <dbReference type="EMBL" id="JAG21466.1"/>
    </source>
</evidence>
<name>A0A0A9XP92_LYGHE</name>
<feature type="region of interest" description="Disordered" evidence="1">
    <location>
        <begin position="182"/>
        <end position="203"/>
    </location>
</feature>
<sequence length="447" mass="49997">MSRVTRQNVKSAAAQLNELALNDGSLSDFFNQIYSELQMISPLCPDGALEILQDVLVKLFKHTDEELLRMKTIQSENTQLEKALRSSKRKLDEAVQGANASEDGWFLEKLELNNKIKTLSHKVFELNSRPDTEEKFVQVDSTSQFSPVPTAPTTTKDYGVQVNRPFIRGCVEKVMTLNSDVESGDAISRRSNRSRASRKMSSELAPVKPRSFIHKKTRALDEWIIIEDWGHNQLETDLSVSSQIINSVVEGTPQISTPLKKVSLVGDSFMFGLNGELSSILPRNFAVSSICMDDAPLSVLVRSLAESNELPDYIVLSAGSVDVAYNELRSFKHELVKLCTSIAGGAKLLIMCAPFNYRLPCWSIVNAEISRLNKFIRNLSQKFDFVRVIDLSLIDERMIRNSPSPYYRPIARSMLCKRIKVNIMSSLVLCSPLTIARDGCINSPLSA</sequence>
<gene>
    <name evidence="2" type="ORF">CM83_70401</name>
</gene>
<dbReference type="EMBL" id="GBHO01022138">
    <property type="protein sequence ID" value="JAG21466.1"/>
    <property type="molecule type" value="Transcribed_RNA"/>
</dbReference>
<dbReference type="SUPFAM" id="SSF52266">
    <property type="entry name" value="SGNH hydrolase"/>
    <property type="match status" value="1"/>
</dbReference>
<proteinExistence type="predicted"/>
<reference evidence="2" key="1">
    <citation type="journal article" date="2014" name="PLoS ONE">
        <title>Transcriptome-Based Identification of ABC Transporters in the Western Tarnished Plant Bug Lygus hesperus.</title>
        <authorList>
            <person name="Hull J.J."/>
            <person name="Chaney K."/>
            <person name="Geib S.M."/>
            <person name="Fabrick J.A."/>
            <person name="Brent C.S."/>
            <person name="Walsh D."/>
            <person name="Lavine L.C."/>
        </authorList>
    </citation>
    <scope>NUCLEOTIDE SEQUENCE</scope>
</reference>
<dbReference type="AlphaFoldDB" id="A0A0A9XP92"/>